<comment type="caution">
    <text evidence="1">The sequence shown here is derived from an EMBL/GenBank/DDBJ whole genome shotgun (WGS) entry which is preliminary data.</text>
</comment>
<accession>A0AA37GPI5</accession>
<organism evidence="1 2">
    <name type="scientific">Colletotrichum liriopes</name>
    <dbReference type="NCBI Taxonomy" id="708192"/>
    <lineage>
        <taxon>Eukaryota</taxon>
        <taxon>Fungi</taxon>
        <taxon>Dikarya</taxon>
        <taxon>Ascomycota</taxon>
        <taxon>Pezizomycotina</taxon>
        <taxon>Sordariomycetes</taxon>
        <taxon>Hypocreomycetidae</taxon>
        <taxon>Glomerellales</taxon>
        <taxon>Glomerellaceae</taxon>
        <taxon>Colletotrichum</taxon>
        <taxon>Colletotrichum spaethianum species complex</taxon>
    </lineage>
</organism>
<protein>
    <submittedName>
        <fullName evidence="1">Uncharacterized protein</fullName>
    </submittedName>
</protein>
<gene>
    <name evidence="1" type="ORF">ColLi_07666</name>
</gene>
<dbReference type="AlphaFoldDB" id="A0AA37GPI5"/>
<dbReference type="EMBL" id="BPPX01000016">
    <property type="protein sequence ID" value="GJC84828.1"/>
    <property type="molecule type" value="Genomic_DNA"/>
</dbReference>
<proteinExistence type="predicted"/>
<name>A0AA37GPI5_9PEZI</name>
<sequence length="128" mass="14209">MDGRGNEQLQTSVTVSSKLLTCILLHSVPPPWIISSGTVLFVIHTLQYIHKMRQRCPQAVAAVEDLTAPSVKLQGGFSWGGERVVVSLTLSTLNPNGTQRVPYEVYTVRRPAWLPSATHDLCLWWEAV</sequence>
<reference evidence="1 2" key="1">
    <citation type="submission" date="2021-07" db="EMBL/GenBank/DDBJ databases">
        <title>Genome data of Colletotrichum spaethianum.</title>
        <authorList>
            <person name="Utami Y.D."/>
            <person name="Hiruma K."/>
        </authorList>
    </citation>
    <scope>NUCLEOTIDE SEQUENCE [LARGE SCALE GENOMIC DNA]</scope>
    <source>
        <strain evidence="1 2">MAFF 242679</strain>
    </source>
</reference>
<evidence type="ECO:0000313" key="2">
    <source>
        <dbReference type="Proteomes" id="UP001055172"/>
    </source>
</evidence>
<evidence type="ECO:0000313" key="1">
    <source>
        <dbReference type="EMBL" id="GJC84828.1"/>
    </source>
</evidence>
<dbReference type="Proteomes" id="UP001055172">
    <property type="component" value="Unassembled WGS sequence"/>
</dbReference>
<keyword evidence="2" id="KW-1185">Reference proteome</keyword>